<protein>
    <recommendedName>
        <fullName evidence="4">Pollen Ole e 1 allergen and extensin family protein</fullName>
    </recommendedName>
</protein>
<keyword evidence="3" id="KW-1185">Reference proteome</keyword>
<sequence>MAFPKLITALLLVLAFARFELSTSQVVKAKVSCLDCKHNDAFSGIKVLVKCDGVKKLAMADTEYDGSFEVELPSGTSRTSPLNCHAKLLGGPTQLYATRKNMITKIIKSSDDEKTNSYTISTPLSFSTSCPTADDAKCRAMMNKFGSSKNVDLPLPREWGLAPSSYYIPFIPIIIGIP</sequence>
<dbReference type="OrthoDB" id="1104395at2759"/>
<reference evidence="2 3" key="1">
    <citation type="submission" date="2019-06" db="EMBL/GenBank/DDBJ databases">
        <title>A chromosomal-level reference genome of Carpinus fangiana (Coryloideae, Betulaceae).</title>
        <authorList>
            <person name="Yang X."/>
            <person name="Wang Z."/>
            <person name="Zhang L."/>
            <person name="Hao G."/>
            <person name="Liu J."/>
            <person name="Yang Y."/>
        </authorList>
    </citation>
    <scope>NUCLEOTIDE SEQUENCE [LARGE SCALE GENOMIC DNA]</scope>
    <source>
        <strain evidence="2">Cfa_2016G</strain>
        <tissue evidence="2">Leaf</tissue>
    </source>
</reference>
<gene>
    <name evidence="2" type="ORF">FH972_009996</name>
</gene>
<evidence type="ECO:0000256" key="1">
    <source>
        <dbReference type="SAM" id="SignalP"/>
    </source>
</evidence>
<accession>A0A660KLX8</accession>
<feature type="chain" id="PRO_5024878048" description="Pollen Ole e 1 allergen and extensin family protein" evidence="1">
    <location>
        <begin position="25"/>
        <end position="178"/>
    </location>
</feature>
<proteinExistence type="predicted"/>
<evidence type="ECO:0008006" key="4">
    <source>
        <dbReference type="Google" id="ProtNLM"/>
    </source>
</evidence>
<keyword evidence="1" id="KW-0732">Signal</keyword>
<dbReference type="Pfam" id="PF01190">
    <property type="entry name" value="Pollen_Ole_e_1"/>
    <property type="match status" value="1"/>
</dbReference>
<evidence type="ECO:0000313" key="2">
    <source>
        <dbReference type="EMBL" id="KAE8037407.1"/>
    </source>
</evidence>
<organism evidence="2 3">
    <name type="scientific">Carpinus fangiana</name>
    <dbReference type="NCBI Taxonomy" id="176857"/>
    <lineage>
        <taxon>Eukaryota</taxon>
        <taxon>Viridiplantae</taxon>
        <taxon>Streptophyta</taxon>
        <taxon>Embryophyta</taxon>
        <taxon>Tracheophyta</taxon>
        <taxon>Spermatophyta</taxon>
        <taxon>Magnoliopsida</taxon>
        <taxon>eudicotyledons</taxon>
        <taxon>Gunneridae</taxon>
        <taxon>Pentapetalae</taxon>
        <taxon>rosids</taxon>
        <taxon>fabids</taxon>
        <taxon>Fagales</taxon>
        <taxon>Betulaceae</taxon>
        <taxon>Carpinus</taxon>
    </lineage>
</organism>
<dbReference type="Proteomes" id="UP000327013">
    <property type="component" value="Chromosome 4"/>
</dbReference>
<evidence type="ECO:0000313" key="3">
    <source>
        <dbReference type="Proteomes" id="UP000327013"/>
    </source>
</evidence>
<dbReference type="EMBL" id="CM017324">
    <property type="protein sequence ID" value="KAE8037407.1"/>
    <property type="molecule type" value="Genomic_DNA"/>
</dbReference>
<dbReference type="AlphaFoldDB" id="A0A660KLX8"/>
<feature type="signal peptide" evidence="1">
    <location>
        <begin position="1"/>
        <end position="24"/>
    </location>
</feature>
<name>A0A660KLX8_9ROSI</name>